<evidence type="ECO:0000313" key="10">
    <source>
        <dbReference type="EMBL" id="RXW27702.1"/>
    </source>
</evidence>
<keyword evidence="4 8" id="KW-1133">Transmembrane helix</keyword>
<dbReference type="EMBL" id="QJSL01000017">
    <property type="protein sequence ID" value="RXW27702.1"/>
    <property type="molecule type" value="Genomic_DNA"/>
</dbReference>
<comment type="subcellular location">
    <subcellularLocation>
        <location evidence="1">Membrane</location>
        <topology evidence="1">Multi-pass membrane protein</topology>
    </subcellularLocation>
</comment>
<evidence type="ECO:0000259" key="9">
    <source>
        <dbReference type="Pfam" id="PF04138"/>
    </source>
</evidence>
<dbReference type="InterPro" id="IPR007267">
    <property type="entry name" value="GtrA_DPMS_TM"/>
</dbReference>
<dbReference type="PANTHER" id="PTHR38459">
    <property type="entry name" value="PROPHAGE BACTOPRENOL-LINKED GLUCOSE TRANSLOCASE HOMOLOG"/>
    <property type="match status" value="1"/>
</dbReference>
<evidence type="ECO:0000256" key="1">
    <source>
        <dbReference type="ARBA" id="ARBA00004141"/>
    </source>
</evidence>
<protein>
    <recommendedName>
        <fullName evidence="7">Bactoprenol-linked glucose translocase</fullName>
    </recommendedName>
</protein>
<evidence type="ECO:0000313" key="11">
    <source>
        <dbReference type="Proteomes" id="UP000290875"/>
    </source>
</evidence>
<dbReference type="AlphaFoldDB" id="A0A4Q2E6B8"/>
<evidence type="ECO:0000256" key="7">
    <source>
        <dbReference type="PIRNR" id="PIRNR006298"/>
    </source>
</evidence>
<dbReference type="GO" id="GO:0005886">
    <property type="term" value="C:plasma membrane"/>
    <property type="evidence" value="ECO:0007669"/>
    <property type="project" value="TreeGrafter"/>
</dbReference>
<gene>
    <name evidence="10" type="ORF">DM877_17630</name>
</gene>
<dbReference type="InterPro" id="IPR016480">
    <property type="entry name" value="Glc_translocase_bactprenl-link"/>
</dbReference>
<dbReference type="InterPro" id="IPR051401">
    <property type="entry name" value="GtrA_CellWall_Glycosyl"/>
</dbReference>
<dbReference type="Pfam" id="PF04138">
    <property type="entry name" value="GtrA_DPMS_TM"/>
    <property type="match status" value="1"/>
</dbReference>
<comment type="similarity">
    <text evidence="7">Belongs to the gtrA family.</text>
</comment>
<evidence type="ECO:0000256" key="4">
    <source>
        <dbReference type="ARBA" id="ARBA00022989"/>
    </source>
</evidence>
<evidence type="ECO:0000256" key="8">
    <source>
        <dbReference type="SAM" id="Phobius"/>
    </source>
</evidence>
<dbReference type="RefSeq" id="WP_129324711.1">
    <property type="nucleotide sequence ID" value="NZ_QJSL01000017.1"/>
</dbReference>
<feature type="transmembrane region" description="Helical" evidence="8">
    <location>
        <begin position="67"/>
        <end position="84"/>
    </location>
</feature>
<keyword evidence="5 8" id="KW-0472">Membrane</keyword>
<comment type="caution">
    <text evidence="10">The sequence shown here is derived from an EMBL/GenBank/DDBJ whole genome shotgun (WGS) entry which is preliminary data.</text>
</comment>
<evidence type="ECO:0000256" key="2">
    <source>
        <dbReference type="ARBA" id="ARBA00022448"/>
    </source>
</evidence>
<feature type="transmembrane region" description="Helical" evidence="8">
    <location>
        <begin position="90"/>
        <end position="110"/>
    </location>
</feature>
<proteinExistence type="inferred from homology"/>
<evidence type="ECO:0000256" key="6">
    <source>
        <dbReference type="ARBA" id="ARBA00025595"/>
    </source>
</evidence>
<name>A0A4Q2E6B8_ENTCL</name>
<keyword evidence="3 8" id="KW-0812">Transmembrane</keyword>
<sequence>MLKLFSKYLTVGVFNTAIHWFVFAVGVYMFSVNQAAANFMAFATAVTFSFFANAAFTFKSKPKVKGYFLFVTFMGLMSVLVGKLSDYYQIAPIVTLVEFSLISLICGFFYSKHIVFREEK</sequence>
<keyword evidence="2 7" id="KW-0813">Transport</keyword>
<dbReference type="GO" id="GO:0000271">
    <property type="term" value="P:polysaccharide biosynthetic process"/>
    <property type="evidence" value="ECO:0007669"/>
    <property type="project" value="InterPro"/>
</dbReference>
<accession>A0A4Q2E6B8</accession>
<feature type="transmembrane region" description="Helical" evidence="8">
    <location>
        <begin position="36"/>
        <end position="55"/>
    </location>
</feature>
<dbReference type="PANTHER" id="PTHR38459:SF1">
    <property type="entry name" value="PROPHAGE BACTOPRENOL-LINKED GLUCOSE TRANSLOCASE HOMOLOG"/>
    <property type="match status" value="1"/>
</dbReference>
<dbReference type="Proteomes" id="UP000290875">
    <property type="component" value="Unassembled WGS sequence"/>
</dbReference>
<evidence type="ECO:0000256" key="3">
    <source>
        <dbReference type="ARBA" id="ARBA00022692"/>
    </source>
</evidence>
<reference evidence="10 11" key="1">
    <citation type="submission" date="2018-06" db="EMBL/GenBank/DDBJ databases">
        <title>Carbapenemase-producing Enterobacteriaceae present in wastewater treatment plant effluent and nearby surface waters in the US.</title>
        <authorList>
            <person name="Mathys D.A."/>
            <person name="Mollenkopf D.F."/>
            <person name="Feicht S.M."/>
            <person name="Adams R.J."/>
            <person name="Albers A.L."/>
            <person name="Grooters S.V."/>
            <person name="Stuever D.M."/>
            <person name="Daniels J.B."/>
            <person name="Wittum T.E."/>
        </authorList>
    </citation>
    <scope>NUCLEOTIDE SEQUENCE [LARGE SCALE GENOMIC DNA]</scope>
    <source>
        <strain evidence="10 11">GEO_4_Eff_A</strain>
    </source>
</reference>
<comment type="function">
    <text evidence="6 7">Involved in O antigen modification. Involved in the translocation of bactoprenol-linked glucose across the cytoplasmic membrane.</text>
</comment>
<feature type="transmembrane region" description="Helical" evidence="8">
    <location>
        <begin position="12"/>
        <end position="30"/>
    </location>
</feature>
<feature type="domain" description="GtrA/DPMS transmembrane" evidence="9">
    <location>
        <begin position="7"/>
        <end position="116"/>
    </location>
</feature>
<dbReference type="PIRSF" id="PIRSF006298">
    <property type="entry name" value="GtrA_prd"/>
    <property type="match status" value="1"/>
</dbReference>
<organism evidence="10 11">
    <name type="scientific">Enterobacter cloacae</name>
    <dbReference type="NCBI Taxonomy" id="550"/>
    <lineage>
        <taxon>Bacteria</taxon>
        <taxon>Pseudomonadati</taxon>
        <taxon>Pseudomonadota</taxon>
        <taxon>Gammaproteobacteria</taxon>
        <taxon>Enterobacterales</taxon>
        <taxon>Enterobacteriaceae</taxon>
        <taxon>Enterobacter</taxon>
        <taxon>Enterobacter cloacae complex</taxon>
    </lineage>
</organism>
<evidence type="ECO:0000256" key="5">
    <source>
        <dbReference type="ARBA" id="ARBA00023136"/>
    </source>
</evidence>